<protein>
    <submittedName>
        <fullName evidence="3">Uncharacterized protein LOC105665796</fullName>
    </submittedName>
</protein>
<feature type="region of interest" description="Disordered" evidence="1">
    <location>
        <begin position="827"/>
        <end position="852"/>
    </location>
</feature>
<evidence type="ECO:0000313" key="2">
    <source>
        <dbReference type="Proteomes" id="UP000835206"/>
    </source>
</evidence>
<dbReference type="AlphaFoldDB" id="A0A9B7HYT8"/>
<dbReference type="KEGG" id="bter:105665796"/>
<dbReference type="GeneID" id="105665796"/>
<feature type="compositionally biased region" description="Low complexity" evidence="1">
    <location>
        <begin position="548"/>
        <end position="559"/>
    </location>
</feature>
<feature type="region of interest" description="Disordered" evidence="1">
    <location>
        <begin position="306"/>
        <end position="580"/>
    </location>
</feature>
<feature type="compositionally biased region" description="Polar residues" evidence="1">
    <location>
        <begin position="452"/>
        <end position="467"/>
    </location>
</feature>
<feature type="compositionally biased region" description="Polar residues" evidence="1">
    <location>
        <begin position="566"/>
        <end position="575"/>
    </location>
</feature>
<organism evidence="2 3">
    <name type="scientific">Bombus terrestris</name>
    <name type="common">Buff-tailed bumblebee</name>
    <name type="synonym">Apis terrestris</name>
    <dbReference type="NCBI Taxonomy" id="30195"/>
    <lineage>
        <taxon>Eukaryota</taxon>
        <taxon>Metazoa</taxon>
        <taxon>Ecdysozoa</taxon>
        <taxon>Arthropoda</taxon>
        <taxon>Hexapoda</taxon>
        <taxon>Insecta</taxon>
        <taxon>Pterygota</taxon>
        <taxon>Neoptera</taxon>
        <taxon>Endopterygota</taxon>
        <taxon>Hymenoptera</taxon>
        <taxon>Apocrita</taxon>
        <taxon>Aculeata</taxon>
        <taxon>Apoidea</taxon>
        <taxon>Anthophila</taxon>
        <taxon>Apidae</taxon>
        <taxon>Bombus</taxon>
        <taxon>Bombus</taxon>
    </lineage>
</organism>
<feature type="compositionally biased region" description="Basic and acidic residues" evidence="1">
    <location>
        <begin position="951"/>
        <end position="974"/>
    </location>
</feature>
<dbReference type="OrthoDB" id="7605898at2759"/>
<feature type="compositionally biased region" description="Polar residues" evidence="1">
    <location>
        <begin position="502"/>
        <end position="529"/>
    </location>
</feature>
<feature type="compositionally biased region" description="Basic and acidic residues" evidence="1">
    <location>
        <begin position="328"/>
        <end position="337"/>
    </location>
</feature>
<feature type="compositionally biased region" description="Basic residues" evidence="1">
    <location>
        <begin position="1048"/>
        <end position="1057"/>
    </location>
</feature>
<accession>A0A9B7HYT8</accession>
<sequence>MKGIRTFVLQDLSHVLPTKSFQKNLVPSYYLSSSQVHTTSSSRRFWNFFDFSCKEEPASRDEKKCLPSNGIVSSSLFSNDALDVVSKSVSPNSMTTTVTFTPKYINDSQLDLKATSMTCLKIQGLMKQDNLVSLLDGNPVPRTLKWKLKGYKTLRNEQAVDFAFVPGAKSYECDILPRNKYHELEQSNRRILPRRKSICSGMENSEENGTLSLTTKAIENKAKIERVKKVDAKDADIVEKESNLERKNISDVDRPANVSSQQASTYKLLVHVLQSAGPKKEEIKYLPILKSELSAAPSQTKYQTQPVAGFCSQPPKKIQKPSAPILNRTEKGADSAKDVSSMKLDEGKKAAASEEKQASSLSKPLAPRYSEVTGNASERRSMEKRGEERNPMEGEAKARETENDTSAFQSSEKMSRTEPTQFARDSGETSEKRRAASRTSTYFAPRAYGASNGWNRQSSKTEANRTFESIIGIPENTSTPLKLTRRNEGQGVKSSPCAATQVRLQQNEGRSVPNSRTNSFGSDRSSMAGSSDGGSRKPPASFAPFTTRRSSSNSSCLSRKLAVSERTGNGSKSAFNSNNSLNISTSSVNAARKCRDNDARCPRARKCEQERPRSKKDRKICKRYCCPALQTPTHCDYNRFQCPKHKVKNATQIEKYEVKKDPTCMPNEKDEQSREFCTTLERSRPSDRDCKRQTERKCSRERRDRSCDRRRRRSCEREEQRDCSRQEEGRTICTKPRKRDTSCKRRRKCNDRDCDRRSAKCTGRRNYTQSAFSNHSTNVPKNVKRYSSLPAFAFPLITMKNSKEAKQSLFVSPSICKFLQSPLVRSKSDDKCKKPSPKCKPTGGKDEDKCKRPSAKCKLNADVKCKKVDSCKKESTKCKKEDPCKRLRGTCEKKKEDPCKKTRGTCEKKKEDPCKKVRATCGKREDPCKKTRTTCGKREDPCKKRTSCGPEVKKVEDPCKRVRSASEKKDDPCKKASRPSCSTKGDPCKSSDKLKCSAVKDTKCTLEDSCSKKREQMCQERCMASSTSAESAKERLDRERKEVEECKRHVKKNDHKKKKESATGLKCVTNPCKQQLKDSQSKFASIDLPLQSFVNVISNTCMSQGSNLVNLPRDRSYPILNSVNHDEVNRETDPPEPTRNFWSFNDENVDPVVTPPMDNTPQDNNEPVEDVHSGSTSNWLFSWFNCKY</sequence>
<feature type="region of interest" description="Disordered" evidence="1">
    <location>
        <begin position="1029"/>
        <end position="1057"/>
    </location>
</feature>
<feature type="compositionally biased region" description="Basic and acidic residues" evidence="1">
    <location>
        <begin position="1031"/>
        <end position="1047"/>
    </location>
</feature>
<feature type="compositionally biased region" description="Polar residues" evidence="1">
    <location>
        <begin position="404"/>
        <end position="420"/>
    </location>
</feature>
<gene>
    <name evidence="3" type="primary">LOC105665796</name>
</gene>
<feature type="compositionally biased region" description="Basic and acidic residues" evidence="1">
    <location>
        <begin position="343"/>
        <end position="357"/>
    </location>
</feature>
<dbReference type="Proteomes" id="UP000835206">
    <property type="component" value="Chromosome 5"/>
</dbReference>
<feature type="region of interest" description="Disordered" evidence="1">
    <location>
        <begin position="1126"/>
        <end position="1145"/>
    </location>
</feature>
<evidence type="ECO:0000256" key="1">
    <source>
        <dbReference type="SAM" id="MobiDB-lite"/>
    </source>
</evidence>
<keyword evidence="2" id="KW-1185">Reference proteome</keyword>
<dbReference type="RefSeq" id="XP_020718792.2">
    <property type="nucleotide sequence ID" value="XM_020863133.2"/>
</dbReference>
<evidence type="ECO:0000313" key="3">
    <source>
        <dbReference type="RefSeq" id="XP_020718792.2"/>
    </source>
</evidence>
<name>A0A9B7HYT8_BOMTE</name>
<reference evidence="3" key="1">
    <citation type="submission" date="2025-08" db="UniProtKB">
        <authorList>
            <consortium name="RefSeq"/>
        </authorList>
    </citation>
    <scope>IDENTIFICATION</scope>
</reference>
<proteinExistence type="predicted"/>
<feature type="region of interest" description="Disordered" evidence="1">
    <location>
        <begin position="925"/>
        <end position="993"/>
    </location>
</feature>
<feature type="compositionally biased region" description="Basic and acidic residues" evidence="1">
    <location>
        <begin position="425"/>
        <end position="434"/>
    </location>
</feature>
<feature type="compositionally biased region" description="Basic and acidic residues" evidence="1">
    <location>
        <begin position="377"/>
        <end position="402"/>
    </location>
</feature>